<dbReference type="NCBIfam" id="TIGR01361">
    <property type="entry name" value="DAHP_synth_Bsub"/>
    <property type="match status" value="1"/>
</dbReference>
<dbReference type="Gene3D" id="3.20.20.70">
    <property type="entry name" value="Aldolase class I"/>
    <property type="match status" value="1"/>
</dbReference>
<sequence>MIVVMEQGATEEQIQNVITKLVNLEFSVHRSTGVVHTVLGGVGPAEVVDPEEFRVMDGVKECLRVMSPYKLASRRFRPEGTVVKLERAGAGTVEIGGQRVVVMAGPPSVESEDQVRRTAEAVAKAGARFLRAGAFRPRNSPYQFQGLGEAGLQLVRQAADEFGLFVCSEVIDLSQLGLVDAYSDMFMVGSRHMQNYVLLRGLGEVRKPVLLKRGVASTMEELLLSAEYILLGGNYEVVLCERGIRTFEADTRSTMDISAIPVAHKLSHLPIMADPSHATGRRDKVTPMARASVAAGADGLLIDVHPDPDAALVDGAQSLSPEQFAELMGQLHNIAPAVGRTI</sequence>
<dbReference type="InterPro" id="IPR052899">
    <property type="entry name" value="Class-I_DAHP_synthase"/>
</dbReference>
<evidence type="ECO:0000256" key="1">
    <source>
        <dbReference type="ARBA" id="ARBA00022679"/>
    </source>
</evidence>
<dbReference type="Gene3D" id="3.30.70.1140">
    <property type="entry name" value="Phospho-2-dehydro-3-deoxyheptonate aldolase, domain 1"/>
    <property type="match status" value="1"/>
</dbReference>
<dbReference type="InterPro" id="IPR041071">
    <property type="entry name" value="DAHP_snth_FXD"/>
</dbReference>
<evidence type="ECO:0000313" key="5">
    <source>
        <dbReference type="Proteomes" id="UP000593892"/>
    </source>
</evidence>
<dbReference type="Proteomes" id="UP000593892">
    <property type="component" value="Chromosome"/>
</dbReference>
<dbReference type="GO" id="GO:0009073">
    <property type="term" value="P:aromatic amino acid family biosynthetic process"/>
    <property type="evidence" value="ECO:0007669"/>
    <property type="project" value="InterPro"/>
</dbReference>
<accession>A0A7S7NQE9</accession>
<gene>
    <name evidence="4" type="primary">aroF</name>
    <name evidence="4" type="ORF">IRI77_34795</name>
</gene>
<organism evidence="4 5">
    <name type="scientific">Paludibaculum fermentans</name>
    <dbReference type="NCBI Taxonomy" id="1473598"/>
    <lineage>
        <taxon>Bacteria</taxon>
        <taxon>Pseudomonadati</taxon>
        <taxon>Acidobacteriota</taxon>
        <taxon>Terriglobia</taxon>
        <taxon>Bryobacterales</taxon>
        <taxon>Bryobacteraceae</taxon>
        <taxon>Paludibaculum</taxon>
    </lineage>
</organism>
<dbReference type="PANTHER" id="PTHR43018">
    <property type="entry name" value="PHOSPHO-2-DEHYDRO-3-DEOXYHEPTONATE ALDOLASE"/>
    <property type="match status" value="1"/>
</dbReference>
<dbReference type="Pfam" id="PF18152">
    <property type="entry name" value="DAHP_snth_FXD"/>
    <property type="match status" value="1"/>
</dbReference>
<feature type="domain" description="DAHP synthetase I/KDSA" evidence="2">
    <location>
        <begin position="93"/>
        <end position="332"/>
    </location>
</feature>
<dbReference type="KEGG" id="pfer:IRI77_34795"/>
<dbReference type="Pfam" id="PF00793">
    <property type="entry name" value="DAHP_synth_1"/>
    <property type="match status" value="1"/>
</dbReference>
<dbReference type="GO" id="GO:0003849">
    <property type="term" value="F:3-deoxy-7-phosphoheptulonate synthase activity"/>
    <property type="evidence" value="ECO:0007669"/>
    <property type="project" value="UniProtKB-EC"/>
</dbReference>
<keyword evidence="5" id="KW-1185">Reference proteome</keyword>
<dbReference type="GO" id="GO:0016832">
    <property type="term" value="F:aldehyde-lyase activity"/>
    <property type="evidence" value="ECO:0007669"/>
    <property type="project" value="InterPro"/>
</dbReference>
<proteinExistence type="predicted"/>
<dbReference type="NCBIfam" id="NF009239">
    <property type="entry name" value="PRK12595.1"/>
    <property type="match status" value="1"/>
</dbReference>
<dbReference type="NCBIfam" id="NF006421">
    <property type="entry name" value="PRK08673.1"/>
    <property type="match status" value="1"/>
</dbReference>
<dbReference type="SUPFAM" id="SSF51569">
    <property type="entry name" value="Aldolase"/>
    <property type="match status" value="1"/>
</dbReference>
<dbReference type="InterPro" id="IPR006268">
    <property type="entry name" value="DAHP_syn_2"/>
</dbReference>
<dbReference type="AlphaFoldDB" id="A0A7S7NQE9"/>
<dbReference type="InterPro" id="IPR013785">
    <property type="entry name" value="Aldolase_TIM"/>
</dbReference>
<reference evidence="4 5" key="1">
    <citation type="submission" date="2020-10" db="EMBL/GenBank/DDBJ databases">
        <title>Complete genome sequence of Paludibaculum fermentans P105T, a facultatively anaerobic acidobacterium capable of dissimilatory Fe(III) reduction.</title>
        <authorList>
            <person name="Dedysh S.N."/>
            <person name="Beletsky A.V."/>
            <person name="Kulichevskaya I.S."/>
            <person name="Mardanov A.V."/>
            <person name="Ravin N.V."/>
        </authorList>
    </citation>
    <scope>NUCLEOTIDE SEQUENCE [LARGE SCALE GENOMIC DNA]</scope>
    <source>
        <strain evidence="4 5">P105</strain>
    </source>
</reference>
<evidence type="ECO:0000313" key="4">
    <source>
        <dbReference type="EMBL" id="QOY87851.1"/>
    </source>
</evidence>
<keyword evidence="1 4" id="KW-0808">Transferase</keyword>
<dbReference type="InterPro" id="IPR006218">
    <property type="entry name" value="DAHP1/KDSA"/>
</dbReference>
<dbReference type="PANTHER" id="PTHR43018:SF2">
    <property type="entry name" value="PHOSPHO-2-DEHYDRO-3-DEOXYHEPTONATE ALDOLASE"/>
    <property type="match status" value="1"/>
</dbReference>
<evidence type="ECO:0000259" key="2">
    <source>
        <dbReference type="Pfam" id="PF00793"/>
    </source>
</evidence>
<dbReference type="EMBL" id="CP063849">
    <property type="protein sequence ID" value="QOY87851.1"/>
    <property type="molecule type" value="Genomic_DNA"/>
</dbReference>
<dbReference type="RefSeq" id="WP_194449518.1">
    <property type="nucleotide sequence ID" value="NZ_CP063849.1"/>
</dbReference>
<protein>
    <submittedName>
        <fullName evidence="4">3-deoxy-7-phosphoheptulonate synthase</fullName>
        <ecNumber evidence="4">2.5.1.54</ecNumber>
    </submittedName>
</protein>
<name>A0A7S7NQE9_PALFE</name>
<evidence type="ECO:0000259" key="3">
    <source>
        <dbReference type="Pfam" id="PF18152"/>
    </source>
</evidence>
<dbReference type="EC" id="2.5.1.54" evidence="4"/>
<feature type="domain" description="DAHP synthase ferredoxin-like" evidence="3">
    <location>
        <begin position="1"/>
        <end position="66"/>
    </location>
</feature>